<evidence type="ECO:0000313" key="2">
    <source>
        <dbReference type="Proteomes" id="UP000509597"/>
    </source>
</evidence>
<dbReference type="SUPFAM" id="SSF53335">
    <property type="entry name" value="S-adenosyl-L-methionine-dependent methyltransferases"/>
    <property type="match status" value="1"/>
</dbReference>
<dbReference type="Gene3D" id="3.40.50.150">
    <property type="entry name" value="Vaccinia Virus protein VP39"/>
    <property type="match status" value="1"/>
</dbReference>
<gene>
    <name evidence="1" type="ORF">HQ393_05750</name>
</gene>
<dbReference type="Pfam" id="PF13489">
    <property type="entry name" value="Methyltransf_23"/>
    <property type="match status" value="1"/>
</dbReference>
<dbReference type="RefSeq" id="WP_179357880.1">
    <property type="nucleotide sequence ID" value="NZ_CP058627.1"/>
</dbReference>
<keyword evidence="1" id="KW-0489">Methyltransferase</keyword>
<reference evidence="1 2" key="1">
    <citation type="submission" date="2020-07" db="EMBL/GenBank/DDBJ databases">
        <title>Complete genome sequence of Chitinibacter sp. 2T18.</title>
        <authorList>
            <person name="Bae J.-W."/>
            <person name="Choi J.-W."/>
        </authorList>
    </citation>
    <scope>NUCLEOTIDE SEQUENCE [LARGE SCALE GENOMIC DNA]</scope>
    <source>
        <strain evidence="1 2">2T18</strain>
    </source>
</reference>
<sequence length="207" mass="23575">MEYYGFVRHEIAPMLPAHADRVLELGCGNGATLAWLKANGRCNSTTGIEYSPDASSIARQHLDHVIEGDAEQIDLQALGQFDLILCLDVLEHLRDPWQMLRKLKQQLTPQGRIIVSVPNIRHHSILLPLLFRGQWRYQAAGILDQTHLRFFTQESAQQLLEQAGFQIEQCTGLGQQWAASRFWRWLGKLAWAKPFCSVQYILNGKIS</sequence>
<evidence type="ECO:0000313" key="1">
    <source>
        <dbReference type="EMBL" id="QLG87800.1"/>
    </source>
</evidence>
<dbReference type="EMBL" id="CP058627">
    <property type="protein sequence ID" value="QLG87800.1"/>
    <property type="molecule type" value="Genomic_DNA"/>
</dbReference>
<dbReference type="KEGG" id="chiz:HQ393_05750"/>
<accession>A0A7H9BGF6</accession>
<dbReference type="Proteomes" id="UP000509597">
    <property type="component" value="Chromosome"/>
</dbReference>
<proteinExistence type="predicted"/>
<organism evidence="1 2">
    <name type="scientific">Chitinibacter bivalviorum</name>
    <dbReference type="NCBI Taxonomy" id="2739434"/>
    <lineage>
        <taxon>Bacteria</taxon>
        <taxon>Pseudomonadati</taxon>
        <taxon>Pseudomonadota</taxon>
        <taxon>Betaproteobacteria</taxon>
        <taxon>Neisseriales</taxon>
        <taxon>Chitinibacteraceae</taxon>
        <taxon>Chitinibacter</taxon>
    </lineage>
</organism>
<dbReference type="GO" id="GO:0032259">
    <property type="term" value="P:methylation"/>
    <property type="evidence" value="ECO:0007669"/>
    <property type="project" value="UniProtKB-KW"/>
</dbReference>
<dbReference type="PANTHER" id="PTHR43861">
    <property type="entry name" value="TRANS-ACONITATE 2-METHYLTRANSFERASE-RELATED"/>
    <property type="match status" value="1"/>
</dbReference>
<dbReference type="CDD" id="cd02440">
    <property type="entry name" value="AdoMet_MTases"/>
    <property type="match status" value="1"/>
</dbReference>
<protein>
    <submittedName>
        <fullName evidence="1">Class I SAM-dependent methyltransferase</fullName>
    </submittedName>
</protein>
<keyword evidence="1" id="KW-0808">Transferase</keyword>
<name>A0A7H9BGF6_9NEIS</name>
<dbReference type="GO" id="GO:0008168">
    <property type="term" value="F:methyltransferase activity"/>
    <property type="evidence" value="ECO:0007669"/>
    <property type="project" value="UniProtKB-KW"/>
</dbReference>
<dbReference type="AlphaFoldDB" id="A0A7H9BGF6"/>
<keyword evidence="2" id="KW-1185">Reference proteome</keyword>
<dbReference type="InterPro" id="IPR029063">
    <property type="entry name" value="SAM-dependent_MTases_sf"/>
</dbReference>